<dbReference type="RefSeq" id="WP_200803845.1">
    <property type="nucleotide sequence ID" value="NZ_FRAP01000006.1"/>
</dbReference>
<dbReference type="Pfam" id="PF09685">
    <property type="entry name" value="MamF_MmsF"/>
    <property type="match status" value="1"/>
</dbReference>
<keyword evidence="2 5" id="KW-0812">Transmembrane</keyword>
<dbReference type="Proteomes" id="UP000184363">
    <property type="component" value="Unassembled WGS sequence"/>
</dbReference>
<dbReference type="EMBL" id="FRAP01000006">
    <property type="protein sequence ID" value="SHK46082.1"/>
    <property type="molecule type" value="Genomic_DNA"/>
</dbReference>
<evidence type="ECO:0000256" key="1">
    <source>
        <dbReference type="ARBA" id="ARBA00004141"/>
    </source>
</evidence>
<evidence type="ECO:0000256" key="4">
    <source>
        <dbReference type="ARBA" id="ARBA00023136"/>
    </source>
</evidence>
<sequence>MESLNFQINALVWTVSCYVLMFVLIGFVLIAFYGVFWLVCVIIASVRASQGGEFRYPLTVRLVS</sequence>
<evidence type="ECO:0000256" key="3">
    <source>
        <dbReference type="ARBA" id="ARBA00022989"/>
    </source>
</evidence>
<organism evidence="6 7">
    <name type="scientific">Pseudonocardia thermophila</name>
    <dbReference type="NCBI Taxonomy" id="1848"/>
    <lineage>
        <taxon>Bacteria</taxon>
        <taxon>Bacillati</taxon>
        <taxon>Actinomycetota</taxon>
        <taxon>Actinomycetes</taxon>
        <taxon>Pseudonocardiales</taxon>
        <taxon>Pseudonocardiaceae</taxon>
        <taxon>Pseudonocardia</taxon>
    </lineage>
</organism>
<dbReference type="STRING" id="1848.SAMN05443637_106240"/>
<comment type="subcellular location">
    <subcellularLocation>
        <location evidence="1">Membrane</location>
        <topology evidence="1">Multi-pass membrane protein</topology>
    </subcellularLocation>
</comment>
<name>A0A1M6SMX8_PSETH</name>
<feature type="transmembrane region" description="Helical" evidence="5">
    <location>
        <begin position="20"/>
        <end position="46"/>
    </location>
</feature>
<dbReference type="AlphaFoldDB" id="A0A1M6SMX8"/>
<evidence type="ECO:0000256" key="2">
    <source>
        <dbReference type="ARBA" id="ARBA00022692"/>
    </source>
</evidence>
<gene>
    <name evidence="6" type="ORF">SAMN05443637_106240</name>
</gene>
<dbReference type="InterPro" id="IPR019109">
    <property type="entry name" value="MamF_MmsF"/>
</dbReference>
<protein>
    <submittedName>
        <fullName evidence="6">Uncharacterized protein</fullName>
    </submittedName>
</protein>
<evidence type="ECO:0000256" key="5">
    <source>
        <dbReference type="SAM" id="Phobius"/>
    </source>
</evidence>
<keyword evidence="7" id="KW-1185">Reference proteome</keyword>
<evidence type="ECO:0000313" key="7">
    <source>
        <dbReference type="Proteomes" id="UP000184363"/>
    </source>
</evidence>
<keyword evidence="3 5" id="KW-1133">Transmembrane helix</keyword>
<keyword evidence="4 5" id="KW-0472">Membrane</keyword>
<accession>A0A1M6SMX8</accession>
<evidence type="ECO:0000313" key="6">
    <source>
        <dbReference type="EMBL" id="SHK46082.1"/>
    </source>
</evidence>
<reference evidence="6 7" key="1">
    <citation type="submission" date="2016-11" db="EMBL/GenBank/DDBJ databases">
        <authorList>
            <person name="Jaros S."/>
            <person name="Januszkiewicz K."/>
            <person name="Wedrychowicz H."/>
        </authorList>
    </citation>
    <scope>NUCLEOTIDE SEQUENCE [LARGE SCALE GENOMIC DNA]</scope>
    <source>
        <strain evidence="6 7">DSM 43832</strain>
    </source>
</reference>
<proteinExistence type="predicted"/>